<evidence type="ECO:0000256" key="1">
    <source>
        <dbReference type="SAM" id="MobiDB-lite"/>
    </source>
</evidence>
<evidence type="ECO:0000313" key="3">
    <source>
        <dbReference type="Proteomes" id="UP000299102"/>
    </source>
</evidence>
<dbReference type="EMBL" id="BGZK01000037">
    <property type="protein sequence ID" value="GBP09778.1"/>
    <property type="molecule type" value="Genomic_DNA"/>
</dbReference>
<feature type="region of interest" description="Disordered" evidence="1">
    <location>
        <begin position="27"/>
        <end position="51"/>
    </location>
</feature>
<dbReference type="AlphaFoldDB" id="A0A4C1T8G5"/>
<name>A0A4C1T8G5_EUMVA</name>
<sequence length="181" mass="20609">MRIARGVLYRRVSRIKSIISYRDEIDRGRDAERKAKPVSSVKTGTGSKSRSKIRIESRSDIGIMTDSVMGDVENERILSMPKRVKSRAKPSLQTPRLKTKTNSNIRERCGLKDVVTRVERAISESRPGLYVNHARRCRKSSWRRALHRRGAHNITLIQCFGRGKGGEGHGRLSLWLDGESR</sequence>
<keyword evidence="3" id="KW-1185">Reference proteome</keyword>
<proteinExistence type="predicted"/>
<evidence type="ECO:0000313" key="2">
    <source>
        <dbReference type="EMBL" id="GBP09778.1"/>
    </source>
</evidence>
<reference evidence="2 3" key="1">
    <citation type="journal article" date="2019" name="Commun. Biol.">
        <title>The bagworm genome reveals a unique fibroin gene that provides high tensile strength.</title>
        <authorList>
            <person name="Kono N."/>
            <person name="Nakamura H."/>
            <person name="Ohtoshi R."/>
            <person name="Tomita M."/>
            <person name="Numata K."/>
            <person name="Arakawa K."/>
        </authorList>
    </citation>
    <scope>NUCLEOTIDE SEQUENCE [LARGE SCALE GENOMIC DNA]</scope>
</reference>
<dbReference type="Proteomes" id="UP000299102">
    <property type="component" value="Unassembled WGS sequence"/>
</dbReference>
<organism evidence="2 3">
    <name type="scientific">Eumeta variegata</name>
    <name type="common">Bagworm moth</name>
    <name type="synonym">Eumeta japonica</name>
    <dbReference type="NCBI Taxonomy" id="151549"/>
    <lineage>
        <taxon>Eukaryota</taxon>
        <taxon>Metazoa</taxon>
        <taxon>Ecdysozoa</taxon>
        <taxon>Arthropoda</taxon>
        <taxon>Hexapoda</taxon>
        <taxon>Insecta</taxon>
        <taxon>Pterygota</taxon>
        <taxon>Neoptera</taxon>
        <taxon>Endopterygota</taxon>
        <taxon>Lepidoptera</taxon>
        <taxon>Glossata</taxon>
        <taxon>Ditrysia</taxon>
        <taxon>Tineoidea</taxon>
        <taxon>Psychidae</taxon>
        <taxon>Oiketicinae</taxon>
        <taxon>Eumeta</taxon>
    </lineage>
</organism>
<gene>
    <name evidence="2" type="ORF">EVAR_81061_1</name>
</gene>
<accession>A0A4C1T8G5</accession>
<comment type="caution">
    <text evidence="2">The sequence shown here is derived from an EMBL/GenBank/DDBJ whole genome shotgun (WGS) entry which is preliminary data.</text>
</comment>
<protein>
    <submittedName>
        <fullName evidence="2">Uncharacterized protein</fullName>
    </submittedName>
</protein>